<dbReference type="PANTHER" id="PTHR16515:SF66">
    <property type="entry name" value="C2H2-TYPE DOMAIN-CONTAINING PROTEIN"/>
    <property type="match status" value="1"/>
</dbReference>
<feature type="domain" description="C2H2-type" evidence="13">
    <location>
        <begin position="421"/>
        <end position="448"/>
    </location>
</feature>
<keyword evidence="10" id="KW-0539">Nucleus</keyword>
<evidence type="ECO:0000256" key="11">
    <source>
        <dbReference type="PROSITE-ProRule" id="PRU00042"/>
    </source>
</evidence>
<feature type="domain" description="C2H2-type" evidence="13">
    <location>
        <begin position="393"/>
        <end position="420"/>
    </location>
</feature>
<dbReference type="GO" id="GO:0005634">
    <property type="term" value="C:nucleus"/>
    <property type="evidence" value="ECO:0007669"/>
    <property type="project" value="UniProtKB-SubCell"/>
</dbReference>
<dbReference type="FunFam" id="3.30.160.60:FF:002467">
    <property type="entry name" value="Zinc finger protein 51"/>
    <property type="match status" value="1"/>
</dbReference>
<dbReference type="Pfam" id="PF00096">
    <property type="entry name" value="zf-C2H2"/>
    <property type="match status" value="7"/>
</dbReference>
<feature type="domain" description="C2H2-type" evidence="13">
    <location>
        <begin position="505"/>
        <end position="527"/>
    </location>
</feature>
<dbReference type="PROSITE" id="PS50157">
    <property type="entry name" value="ZINC_FINGER_C2H2_2"/>
    <property type="match status" value="7"/>
</dbReference>
<dbReference type="Gene3D" id="3.30.160.60">
    <property type="entry name" value="Classic Zinc Finger"/>
    <property type="match status" value="7"/>
</dbReference>
<dbReference type="SMART" id="SM00355">
    <property type="entry name" value="ZnF_C2H2"/>
    <property type="match status" value="7"/>
</dbReference>
<evidence type="ECO:0000256" key="9">
    <source>
        <dbReference type="ARBA" id="ARBA00023163"/>
    </source>
</evidence>
<name>A0A0K8TP08_TABBR</name>
<dbReference type="AlphaFoldDB" id="A0A0K8TP08"/>
<dbReference type="InterPro" id="IPR050331">
    <property type="entry name" value="Zinc_finger"/>
</dbReference>
<evidence type="ECO:0000256" key="10">
    <source>
        <dbReference type="ARBA" id="ARBA00023242"/>
    </source>
</evidence>
<dbReference type="FunFam" id="3.30.160.60:FF:002737">
    <property type="entry name" value="AGAP008430-PA"/>
    <property type="match status" value="1"/>
</dbReference>
<keyword evidence="7" id="KW-0805">Transcription regulation</keyword>
<dbReference type="FunFam" id="3.30.160.60:FF:002343">
    <property type="entry name" value="Zinc finger protein 33A"/>
    <property type="match status" value="1"/>
</dbReference>
<dbReference type="InterPro" id="IPR013087">
    <property type="entry name" value="Znf_C2H2_type"/>
</dbReference>
<protein>
    <recommendedName>
        <fullName evidence="13">C2H2-type domain-containing protein</fullName>
    </recommendedName>
</protein>
<evidence type="ECO:0000256" key="8">
    <source>
        <dbReference type="ARBA" id="ARBA00023125"/>
    </source>
</evidence>
<dbReference type="PROSITE" id="PS00028">
    <property type="entry name" value="ZINC_FINGER_C2H2_1"/>
    <property type="match status" value="7"/>
</dbReference>
<dbReference type="FunFam" id="3.30.160.60:FF:000086">
    <property type="entry name" value="transcription factor E4F1 isoform X1"/>
    <property type="match status" value="1"/>
</dbReference>
<comment type="subcellular location">
    <subcellularLocation>
        <location evidence="1">Nucleus</location>
    </subcellularLocation>
</comment>
<feature type="region of interest" description="Disordered" evidence="12">
    <location>
        <begin position="530"/>
        <end position="552"/>
    </location>
</feature>
<dbReference type="FunFam" id="3.30.160.60:FF:000512">
    <property type="entry name" value="zinc finger protein 197 isoform X1"/>
    <property type="match status" value="1"/>
</dbReference>
<feature type="compositionally biased region" description="Polar residues" evidence="12">
    <location>
        <begin position="534"/>
        <end position="552"/>
    </location>
</feature>
<feature type="domain" description="C2H2-type" evidence="13">
    <location>
        <begin position="449"/>
        <end position="476"/>
    </location>
</feature>
<evidence type="ECO:0000256" key="4">
    <source>
        <dbReference type="ARBA" id="ARBA00022737"/>
    </source>
</evidence>
<organism evidence="14">
    <name type="scientific">Tabanus bromius</name>
    <name type="common">Band-eyed brown horse fly</name>
    <dbReference type="NCBI Taxonomy" id="304241"/>
    <lineage>
        <taxon>Eukaryota</taxon>
        <taxon>Metazoa</taxon>
        <taxon>Ecdysozoa</taxon>
        <taxon>Arthropoda</taxon>
        <taxon>Hexapoda</taxon>
        <taxon>Insecta</taxon>
        <taxon>Pterygota</taxon>
        <taxon>Neoptera</taxon>
        <taxon>Endopterygota</taxon>
        <taxon>Diptera</taxon>
        <taxon>Brachycera</taxon>
        <taxon>Tabanomorpha</taxon>
        <taxon>Tabanoidea</taxon>
        <taxon>Tabanidae</taxon>
        <taxon>Tabanus</taxon>
    </lineage>
</organism>
<feature type="domain" description="C2H2-type" evidence="13">
    <location>
        <begin position="477"/>
        <end position="504"/>
    </location>
</feature>
<dbReference type="PANTHER" id="PTHR16515">
    <property type="entry name" value="PR DOMAIN ZINC FINGER PROTEIN"/>
    <property type="match status" value="1"/>
</dbReference>
<dbReference type="EMBL" id="GDAI01001973">
    <property type="protein sequence ID" value="JAI15630.1"/>
    <property type="molecule type" value="mRNA"/>
</dbReference>
<evidence type="ECO:0000256" key="6">
    <source>
        <dbReference type="ARBA" id="ARBA00022833"/>
    </source>
</evidence>
<evidence type="ECO:0000313" key="14">
    <source>
        <dbReference type="EMBL" id="JAI15630.1"/>
    </source>
</evidence>
<keyword evidence="4" id="KW-0677">Repeat</keyword>
<dbReference type="FunFam" id="3.30.160.60:FF:001158">
    <property type="entry name" value="zinc finger protein 22"/>
    <property type="match status" value="1"/>
</dbReference>
<dbReference type="InterPro" id="IPR036236">
    <property type="entry name" value="Znf_C2H2_sf"/>
</dbReference>
<comment type="similarity">
    <text evidence="2">Belongs to the krueppel C2H2-type zinc-finger protein family.</text>
</comment>
<proteinExistence type="evidence at transcript level"/>
<reference evidence="14" key="1">
    <citation type="journal article" date="2015" name="Insect Biochem. Mol. Biol.">
        <title>An insight into the sialome of the horse fly, Tabanus bromius.</title>
        <authorList>
            <person name="Ribeiro J.M."/>
            <person name="Kazimirova M."/>
            <person name="Takac P."/>
            <person name="Andersen J.F."/>
            <person name="Francischetti I.M."/>
        </authorList>
    </citation>
    <scope>NUCLEOTIDE SEQUENCE</scope>
</reference>
<feature type="domain" description="C2H2-type" evidence="13">
    <location>
        <begin position="365"/>
        <end position="392"/>
    </location>
</feature>
<sequence>MEDITKTIMFTTNAIQGGTPTTIQYQTADGLLKQPKIEGQKSGQQQQEFPTFCYTTNANATVNLAQLTDDNKTCYIAQPLSYNYALVNQMQLAQNGTVAGIATVDGQGRLQVVNKPITTTNTISNISFKCDVCGLMFTHLTLLNHHKRVHNQENNENGQEAITVVTQAQNIVQAQNLVSENGQPLGQIQIVATEALEPATSHALQQTNEVTVSTAKSMSVDKTKCITCGNPVLSTSQKRKGPKLIRCETCINNDNGNINSRATATQIFVAPDGDVKFEMSELPTATQEQIDSLNSQNVIPVTTNNNQNIVKINQGQNLGGNILPGHHPVKKRNLPSVTKCQKCNGSGLIFIGGQRQVKTETPKPFQCNICGGTFSRYSSLWSHKKLHSGEKNYKCTICGLAFAKAVYLKNHSRIHTGEKPYKCQTCGMQFSQSPHLKNHERTHSGEKPYVCEVCDKGFARHATLWNHRRIHTGEKPYRCDICGSAFSQAAHLKNHAKVHSGEKPFKCDICSAAFADRFALKRHRGIHEKYGQTAPRQQAQQSVEQDTNQSQTMNQTVVIQKQEIQDMDEEPQHTEVIISGL</sequence>
<evidence type="ECO:0000256" key="2">
    <source>
        <dbReference type="ARBA" id="ARBA00006991"/>
    </source>
</evidence>
<keyword evidence="5 11" id="KW-0863">Zinc-finger</keyword>
<evidence type="ECO:0000256" key="5">
    <source>
        <dbReference type="ARBA" id="ARBA00022771"/>
    </source>
</evidence>
<dbReference type="GO" id="GO:0008270">
    <property type="term" value="F:zinc ion binding"/>
    <property type="evidence" value="ECO:0007669"/>
    <property type="project" value="UniProtKB-KW"/>
</dbReference>
<evidence type="ECO:0000256" key="3">
    <source>
        <dbReference type="ARBA" id="ARBA00022723"/>
    </source>
</evidence>
<dbReference type="GO" id="GO:0006355">
    <property type="term" value="P:regulation of DNA-templated transcription"/>
    <property type="evidence" value="ECO:0007669"/>
    <property type="project" value="UniProtKB-ARBA"/>
</dbReference>
<keyword evidence="3" id="KW-0479">Metal-binding</keyword>
<accession>A0A0K8TP08</accession>
<feature type="domain" description="C2H2-type" evidence="13">
    <location>
        <begin position="128"/>
        <end position="155"/>
    </location>
</feature>
<keyword evidence="8" id="KW-0238">DNA-binding</keyword>
<evidence type="ECO:0000256" key="7">
    <source>
        <dbReference type="ARBA" id="ARBA00023015"/>
    </source>
</evidence>
<evidence type="ECO:0000256" key="1">
    <source>
        <dbReference type="ARBA" id="ARBA00004123"/>
    </source>
</evidence>
<keyword evidence="9" id="KW-0804">Transcription</keyword>
<keyword evidence="6" id="KW-0862">Zinc</keyword>
<evidence type="ECO:0000259" key="13">
    <source>
        <dbReference type="PROSITE" id="PS50157"/>
    </source>
</evidence>
<evidence type="ECO:0000256" key="12">
    <source>
        <dbReference type="SAM" id="MobiDB-lite"/>
    </source>
</evidence>
<dbReference type="SUPFAM" id="SSF57667">
    <property type="entry name" value="beta-beta-alpha zinc fingers"/>
    <property type="match status" value="4"/>
</dbReference>
<dbReference type="GO" id="GO:0003677">
    <property type="term" value="F:DNA binding"/>
    <property type="evidence" value="ECO:0007669"/>
    <property type="project" value="UniProtKB-KW"/>
</dbReference>